<reference evidence="4" key="1">
    <citation type="journal article" date="2019" name="Int. J. Syst. Evol. Microbiol.">
        <title>The Global Catalogue of Microorganisms (GCM) 10K type strain sequencing project: providing services to taxonomists for standard genome sequencing and annotation.</title>
        <authorList>
            <consortium name="The Broad Institute Genomics Platform"/>
            <consortium name="The Broad Institute Genome Sequencing Center for Infectious Disease"/>
            <person name="Wu L."/>
            <person name="Ma J."/>
        </authorList>
    </citation>
    <scope>NUCLEOTIDE SEQUENCE [LARGE SCALE GENOMIC DNA]</scope>
    <source>
        <strain evidence="4">JCM 32105</strain>
    </source>
</reference>
<gene>
    <name evidence="3" type="ORF">GCM10023093_20840</name>
</gene>
<evidence type="ECO:0000313" key="3">
    <source>
        <dbReference type="EMBL" id="GAA4466557.1"/>
    </source>
</evidence>
<dbReference type="EMBL" id="BAABFA010000012">
    <property type="protein sequence ID" value="GAA4466557.1"/>
    <property type="molecule type" value="Genomic_DNA"/>
</dbReference>
<evidence type="ECO:0000256" key="1">
    <source>
        <dbReference type="SAM" id="SignalP"/>
    </source>
</evidence>
<keyword evidence="1" id="KW-0732">Signal</keyword>
<accession>A0ABP8NGF7</accession>
<protein>
    <recommendedName>
        <fullName evidence="2">Thiol:disulfide interchange protein DsbD N-terminal domain-containing protein</fullName>
    </recommendedName>
</protein>
<comment type="caution">
    <text evidence="3">The sequence shown here is derived from an EMBL/GenBank/DDBJ whole genome shotgun (WGS) entry which is preliminary data.</text>
</comment>
<dbReference type="Pfam" id="PF11412">
    <property type="entry name" value="DsbD_N"/>
    <property type="match status" value="1"/>
</dbReference>
<name>A0ABP8NGF7_9BACT</name>
<feature type="domain" description="Thiol:disulfide interchange protein DsbD N-terminal" evidence="2">
    <location>
        <begin position="34"/>
        <end position="151"/>
    </location>
</feature>
<dbReference type="Proteomes" id="UP001500067">
    <property type="component" value="Unassembled WGS sequence"/>
</dbReference>
<proteinExistence type="predicted"/>
<evidence type="ECO:0000313" key="4">
    <source>
        <dbReference type="Proteomes" id="UP001500067"/>
    </source>
</evidence>
<dbReference type="RefSeq" id="WP_345082724.1">
    <property type="nucleotide sequence ID" value="NZ_BAABFA010000012.1"/>
</dbReference>
<feature type="chain" id="PRO_5045746042" description="Thiol:disulfide interchange protein DsbD N-terminal domain-containing protein" evidence="1">
    <location>
        <begin position="22"/>
        <end position="156"/>
    </location>
</feature>
<sequence length="156" mass="17274">MRILRYCSSIVLLLLATAASAQFQQAPTASPAKWKYEVKKKSGNDYQLILHLELAKGWHIWSLTPGGDGFQIVPSVAFDNNPNVQLKGKLTEKGHATTTTMDGVDGKVTYLSGNVDYIQEVTVKGSTRITGKHTWQVCDDKQCLAPTDKDFVFEIK</sequence>
<organism evidence="3 4">
    <name type="scientific">Nemorincola caseinilytica</name>
    <dbReference type="NCBI Taxonomy" id="2054315"/>
    <lineage>
        <taxon>Bacteria</taxon>
        <taxon>Pseudomonadati</taxon>
        <taxon>Bacteroidota</taxon>
        <taxon>Chitinophagia</taxon>
        <taxon>Chitinophagales</taxon>
        <taxon>Chitinophagaceae</taxon>
        <taxon>Nemorincola</taxon>
    </lineage>
</organism>
<feature type="signal peptide" evidence="1">
    <location>
        <begin position="1"/>
        <end position="21"/>
    </location>
</feature>
<evidence type="ECO:0000259" key="2">
    <source>
        <dbReference type="Pfam" id="PF11412"/>
    </source>
</evidence>
<dbReference type="InterPro" id="IPR028250">
    <property type="entry name" value="DsbDN"/>
</dbReference>
<keyword evidence="4" id="KW-1185">Reference proteome</keyword>